<dbReference type="EMBL" id="OX597821">
    <property type="protein sequence ID" value="CAI9726717.1"/>
    <property type="molecule type" value="Genomic_DNA"/>
</dbReference>
<evidence type="ECO:0000256" key="1">
    <source>
        <dbReference type="PROSITE-ProRule" id="PRU00339"/>
    </source>
</evidence>
<protein>
    <submittedName>
        <fullName evidence="2">Repeat 33</fullName>
    </submittedName>
</protein>
<dbReference type="AlphaFoldDB" id="A0AA36B4C1"/>
<evidence type="ECO:0000313" key="3">
    <source>
        <dbReference type="Proteomes" id="UP001162480"/>
    </source>
</evidence>
<dbReference type="Proteomes" id="UP001162480">
    <property type="component" value="Chromosome 8"/>
</dbReference>
<dbReference type="InterPro" id="IPR019734">
    <property type="entry name" value="TPR_rpt"/>
</dbReference>
<dbReference type="InterPro" id="IPR011990">
    <property type="entry name" value="TPR-like_helical_dom_sf"/>
</dbReference>
<name>A0AA36B4C1_OCTVU</name>
<dbReference type="Gene3D" id="1.25.40.10">
    <property type="entry name" value="Tetratricopeptide repeat domain"/>
    <property type="match status" value="1"/>
</dbReference>
<organism evidence="2 3">
    <name type="scientific">Octopus vulgaris</name>
    <name type="common">Common octopus</name>
    <dbReference type="NCBI Taxonomy" id="6645"/>
    <lineage>
        <taxon>Eukaryota</taxon>
        <taxon>Metazoa</taxon>
        <taxon>Spiralia</taxon>
        <taxon>Lophotrochozoa</taxon>
        <taxon>Mollusca</taxon>
        <taxon>Cephalopoda</taxon>
        <taxon>Coleoidea</taxon>
        <taxon>Octopodiformes</taxon>
        <taxon>Octopoda</taxon>
        <taxon>Incirrata</taxon>
        <taxon>Octopodidae</taxon>
        <taxon>Octopus</taxon>
    </lineage>
</organism>
<dbReference type="InterPro" id="IPR052658">
    <property type="entry name" value="TPR-containing"/>
</dbReference>
<dbReference type="SMART" id="SM00028">
    <property type="entry name" value="TPR"/>
    <property type="match status" value="3"/>
</dbReference>
<dbReference type="PROSITE" id="PS50005">
    <property type="entry name" value="TPR"/>
    <property type="match status" value="1"/>
</dbReference>
<keyword evidence="1" id="KW-0802">TPR repeat</keyword>
<accession>A0AA36B4C1</accession>
<keyword evidence="3" id="KW-1185">Reference proteome</keyword>
<evidence type="ECO:0000313" key="2">
    <source>
        <dbReference type="EMBL" id="CAI9726717.1"/>
    </source>
</evidence>
<reference evidence="2" key="1">
    <citation type="submission" date="2023-08" db="EMBL/GenBank/DDBJ databases">
        <authorList>
            <person name="Alioto T."/>
            <person name="Alioto T."/>
            <person name="Gomez Garrido J."/>
        </authorList>
    </citation>
    <scope>NUCLEOTIDE SEQUENCE</scope>
</reference>
<dbReference type="PANTHER" id="PTHR15544">
    <property type="entry name" value="OSMOSIS RESPONSIVE FACTOR"/>
    <property type="match status" value="1"/>
</dbReference>
<feature type="repeat" description="TPR" evidence="1">
    <location>
        <begin position="124"/>
        <end position="157"/>
    </location>
</feature>
<dbReference type="SUPFAM" id="SSF48452">
    <property type="entry name" value="TPR-like"/>
    <property type="match status" value="1"/>
</dbReference>
<gene>
    <name evidence="2" type="ORF">OCTVUL_1B021548</name>
</gene>
<sequence length="303" mass="34234">MTSFGWKRKIGEKVSRSVSTVFQPDETDEDNFDDEVDWLTLAPKRSLILEDAVIKSARLKEEGTTLCEAERYWEAIKIWSEAIQLTPYDARLHEMKAQALLILHEVFPAVQFAEKATRLQPNWWSAFQTLGRALLGLGEVHLAVRAFSKAVHLNPCVQELWEDDLKWACTLLDQKEHITTELEKNTNTNSNVREILSEEDDDDEDDNNTIKDINDINSKPIKSVQISAMSLAEVKKLKNSSSEQKFVELSFDTNESRAAGNILSDAVTGISQNSGNLNIDPVLRKGKLNEIMDIAVAIVHVIR</sequence>
<dbReference type="PANTHER" id="PTHR15544:SF0">
    <property type="entry name" value="TETRATRICOPEPTIDE REPEAT PROTEIN 33"/>
    <property type="match status" value="1"/>
</dbReference>
<proteinExistence type="predicted"/>